<dbReference type="Gene3D" id="1.10.287.1260">
    <property type="match status" value="1"/>
</dbReference>
<evidence type="ECO:0000256" key="2">
    <source>
        <dbReference type="ARBA" id="ARBA00008017"/>
    </source>
</evidence>
<protein>
    <submittedName>
        <fullName evidence="11">Mechanosensitive ion channel family protein</fullName>
    </submittedName>
</protein>
<keyword evidence="4 8" id="KW-0812">Transmembrane</keyword>
<dbReference type="KEGG" id="palr:HGI30_22925"/>
<dbReference type="Proteomes" id="UP000502136">
    <property type="component" value="Chromosome"/>
</dbReference>
<dbReference type="Pfam" id="PF00924">
    <property type="entry name" value="MS_channel_2nd"/>
    <property type="match status" value="1"/>
</dbReference>
<dbReference type="FunFam" id="2.30.30.60:FF:000001">
    <property type="entry name" value="MscS Mechanosensitive ion channel"/>
    <property type="match status" value="1"/>
</dbReference>
<evidence type="ECO:0000256" key="4">
    <source>
        <dbReference type="ARBA" id="ARBA00022692"/>
    </source>
</evidence>
<comment type="function">
    <text evidence="7">May play a role in resistance to osmotic downshock.</text>
</comment>
<dbReference type="SUPFAM" id="SSF50182">
    <property type="entry name" value="Sm-like ribonucleoproteins"/>
    <property type="match status" value="1"/>
</dbReference>
<feature type="domain" description="Mechanosensitive ion channel transmembrane helices 2/3" evidence="10">
    <location>
        <begin position="64"/>
        <end position="105"/>
    </location>
</feature>
<feature type="transmembrane region" description="Helical" evidence="8">
    <location>
        <begin position="61"/>
        <end position="82"/>
    </location>
</feature>
<accession>A0A6H2H4H4</accession>
<dbReference type="FunFam" id="1.10.287.1260:FF:000005">
    <property type="entry name" value="Mechanosensitive ion channel family protein"/>
    <property type="match status" value="1"/>
</dbReference>
<dbReference type="Gene3D" id="3.30.70.100">
    <property type="match status" value="1"/>
</dbReference>
<evidence type="ECO:0000259" key="9">
    <source>
        <dbReference type="Pfam" id="PF00924"/>
    </source>
</evidence>
<dbReference type="Gene3D" id="2.30.30.60">
    <property type="match status" value="1"/>
</dbReference>
<keyword evidence="12" id="KW-1185">Reference proteome</keyword>
<evidence type="ECO:0000313" key="12">
    <source>
        <dbReference type="Proteomes" id="UP000502136"/>
    </source>
</evidence>
<feature type="domain" description="Mechanosensitive ion channel MscS" evidence="9">
    <location>
        <begin position="107"/>
        <end position="170"/>
    </location>
</feature>
<evidence type="ECO:0000256" key="5">
    <source>
        <dbReference type="ARBA" id="ARBA00022989"/>
    </source>
</evidence>
<feature type="transmembrane region" description="Helical" evidence="8">
    <location>
        <begin position="88"/>
        <end position="108"/>
    </location>
</feature>
<dbReference type="InterPro" id="IPR023408">
    <property type="entry name" value="MscS_beta-dom_sf"/>
</dbReference>
<feature type="transmembrane region" description="Helical" evidence="8">
    <location>
        <begin position="12"/>
        <end position="34"/>
    </location>
</feature>
<name>A0A6H2H4H4_9BACL</name>
<evidence type="ECO:0000313" key="11">
    <source>
        <dbReference type="EMBL" id="QJC54557.1"/>
    </source>
</evidence>
<dbReference type="InterPro" id="IPR011014">
    <property type="entry name" value="MscS_channel_TM-2"/>
</dbReference>
<comment type="similarity">
    <text evidence="2">Belongs to the MscS (TC 1.A.23) family.</text>
</comment>
<dbReference type="EMBL" id="CP051428">
    <property type="protein sequence ID" value="QJC54557.1"/>
    <property type="molecule type" value="Genomic_DNA"/>
</dbReference>
<comment type="subcellular location">
    <subcellularLocation>
        <location evidence="1">Cell membrane</location>
        <topology evidence="1">Multi-pass membrane protein</topology>
    </subcellularLocation>
</comment>
<evidence type="ECO:0000256" key="1">
    <source>
        <dbReference type="ARBA" id="ARBA00004651"/>
    </source>
</evidence>
<evidence type="ECO:0000259" key="10">
    <source>
        <dbReference type="Pfam" id="PF21088"/>
    </source>
</evidence>
<dbReference type="PANTHER" id="PTHR30460">
    <property type="entry name" value="MODERATE CONDUCTANCE MECHANOSENSITIVE CHANNEL YBIO"/>
    <property type="match status" value="1"/>
</dbReference>
<gene>
    <name evidence="11" type="ORF">HGI30_22925</name>
</gene>
<dbReference type="GO" id="GO:0008381">
    <property type="term" value="F:mechanosensitive monoatomic ion channel activity"/>
    <property type="evidence" value="ECO:0007669"/>
    <property type="project" value="InterPro"/>
</dbReference>
<reference evidence="11 12" key="1">
    <citation type="submission" date="2020-04" db="EMBL/GenBank/DDBJ databases">
        <title>Novel Paenibacillus strain UniB2 isolated from commercial digestive syrup.</title>
        <authorList>
            <person name="Thorat V."/>
            <person name="Kirdat K."/>
            <person name="Tiwarekar B."/>
            <person name="Yadav A."/>
        </authorList>
    </citation>
    <scope>NUCLEOTIDE SEQUENCE [LARGE SCALE GENOMIC DNA]</scope>
    <source>
        <strain evidence="11 12">UniB2</strain>
    </source>
</reference>
<keyword evidence="6 8" id="KW-0472">Membrane</keyword>
<dbReference type="GO" id="GO:0005886">
    <property type="term" value="C:plasma membrane"/>
    <property type="evidence" value="ECO:0007669"/>
    <property type="project" value="UniProtKB-SubCell"/>
</dbReference>
<keyword evidence="3" id="KW-1003">Cell membrane</keyword>
<evidence type="ECO:0000256" key="6">
    <source>
        <dbReference type="ARBA" id="ARBA00023136"/>
    </source>
</evidence>
<evidence type="ECO:0000256" key="8">
    <source>
        <dbReference type="SAM" id="Phobius"/>
    </source>
</evidence>
<dbReference type="PANTHER" id="PTHR30460:SF0">
    <property type="entry name" value="MODERATE CONDUCTANCE MECHANOSENSITIVE CHANNEL YBIO"/>
    <property type="match status" value="1"/>
</dbReference>
<sequence length="263" mass="28804">MTNYFDSQFWINATIIGIKVAFILLIGQLIIFIVGKAIDKVMERETRVQQRTRRVVTLGRLLKNVTNYVVYFITGMLVLSMLNVNVAPLLAGAGVLGLAIGFGAQSLVKDVITGFFIVLEDQFAVGDVIQTGTYKGTVELIGLRTTRLKTWTGEVHIIPNGTISQVTNFSLNNSLAVVDVDVPNGIQVEKAAESIRSMLEKLDNPNLVKVPDLLGVTSMTTAEYKLRIVAECLPNTEATVSRQINRELQLLLRSGEGPQEALA</sequence>
<dbReference type="InterPro" id="IPR010920">
    <property type="entry name" value="LSM_dom_sf"/>
</dbReference>
<dbReference type="InterPro" id="IPR006685">
    <property type="entry name" value="MscS_channel_2nd"/>
</dbReference>
<evidence type="ECO:0000256" key="3">
    <source>
        <dbReference type="ARBA" id="ARBA00022475"/>
    </source>
</evidence>
<dbReference type="Pfam" id="PF21088">
    <property type="entry name" value="MS_channel_1st"/>
    <property type="match status" value="1"/>
</dbReference>
<keyword evidence="5 8" id="KW-1133">Transmembrane helix</keyword>
<proteinExistence type="inferred from homology"/>
<evidence type="ECO:0000256" key="7">
    <source>
        <dbReference type="ARBA" id="ARBA00059688"/>
    </source>
</evidence>
<dbReference type="AlphaFoldDB" id="A0A6H2H4H4"/>
<dbReference type="SUPFAM" id="SSF82861">
    <property type="entry name" value="Mechanosensitive channel protein MscS (YggB), transmembrane region"/>
    <property type="match status" value="1"/>
</dbReference>
<organism evidence="11 12">
    <name type="scientific">Paenibacillus albicereus</name>
    <dbReference type="NCBI Taxonomy" id="2726185"/>
    <lineage>
        <taxon>Bacteria</taxon>
        <taxon>Bacillati</taxon>
        <taxon>Bacillota</taxon>
        <taxon>Bacilli</taxon>
        <taxon>Bacillales</taxon>
        <taxon>Paenibacillaceae</taxon>
        <taxon>Paenibacillus</taxon>
    </lineage>
</organism>
<dbReference type="InterPro" id="IPR049142">
    <property type="entry name" value="MS_channel_1st"/>
</dbReference>
<dbReference type="InterPro" id="IPR045276">
    <property type="entry name" value="YbiO_bact"/>
</dbReference>